<keyword evidence="2" id="KW-1185">Reference proteome</keyword>
<dbReference type="Pfam" id="PF13376">
    <property type="entry name" value="OmdA"/>
    <property type="match status" value="1"/>
</dbReference>
<proteinExistence type="predicted"/>
<dbReference type="Proteomes" id="UP001207918">
    <property type="component" value="Unassembled WGS sequence"/>
</dbReference>
<dbReference type="RefSeq" id="WP_265764302.1">
    <property type="nucleotide sequence ID" value="NZ_JAGGJA010000001.1"/>
</dbReference>
<evidence type="ECO:0000313" key="1">
    <source>
        <dbReference type="EMBL" id="MCW9705638.1"/>
    </source>
</evidence>
<reference evidence="1 2" key="1">
    <citation type="submission" date="2021-03" db="EMBL/GenBank/DDBJ databases">
        <title>Aliifodinibius sp. nov., a new bacterium isolated from saline soil.</title>
        <authorList>
            <person name="Galisteo C."/>
            <person name="De La Haba R."/>
            <person name="Sanchez-Porro C."/>
            <person name="Ventosa A."/>
        </authorList>
    </citation>
    <scope>NUCLEOTIDE SEQUENCE [LARGE SCALE GENOMIC DNA]</scope>
    <source>
        <strain evidence="1 2">1BSP15-2V2</strain>
    </source>
</reference>
<name>A0ABT3PIR4_9BACT</name>
<dbReference type="EMBL" id="JAGGJA010000001">
    <property type="protein sequence ID" value="MCW9705638.1"/>
    <property type="molecule type" value="Genomic_DNA"/>
</dbReference>
<protein>
    <submittedName>
        <fullName evidence="1">YdeI/OmpD-associated family protein</fullName>
    </submittedName>
</protein>
<gene>
    <name evidence="1" type="ORF">J6I44_02165</name>
</gene>
<evidence type="ECO:0000313" key="2">
    <source>
        <dbReference type="Proteomes" id="UP001207918"/>
    </source>
</evidence>
<accession>A0ABT3PIR4</accession>
<sequence>MSRDVTFFADSAAFRNWLKANHDSKEVLWVGLYKVSSGKRSIRWEEAVREALCYGWIDGLRKSIDEQSYKIRFTPRRPKSHWSKKNIRMVEELKEEGRMRPPGGQLSAEYKAKIKANEKAWQFLQELAPGYTQTSIHWVMSAKREETRQRRLKVLIESCEQGKKIPLLRRT</sequence>
<comment type="caution">
    <text evidence="1">The sequence shown here is derived from an EMBL/GenBank/DDBJ whole genome shotgun (WGS) entry which is preliminary data.</text>
</comment>
<organism evidence="1 2">
    <name type="scientific">Fodinibius salsisoli</name>
    <dbReference type="NCBI Taxonomy" id="2820877"/>
    <lineage>
        <taxon>Bacteria</taxon>
        <taxon>Pseudomonadati</taxon>
        <taxon>Balneolota</taxon>
        <taxon>Balneolia</taxon>
        <taxon>Balneolales</taxon>
        <taxon>Balneolaceae</taxon>
        <taxon>Fodinibius</taxon>
    </lineage>
</organism>